<feature type="non-terminal residue" evidence="2">
    <location>
        <position position="215"/>
    </location>
</feature>
<feature type="transmembrane region" description="Helical" evidence="1">
    <location>
        <begin position="64"/>
        <end position="89"/>
    </location>
</feature>
<dbReference type="Proteomes" id="UP001165561">
    <property type="component" value="Unassembled WGS sequence"/>
</dbReference>
<dbReference type="InterPro" id="IPR038750">
    <property type="entry name" value="YczE/YyaS-like"/>
</dbReference>
<dbReference type="EMBL" id="JARACI010000729">
    <property type="protein sequence ID" value="MDD9205965.1"/>
    <property type="molecule type" value="Genomic_DNA"/>
</dbReference>
<dbReference type="PANTHER" id="PTHR40078">
    <property type="entry name" value="INTEGRAL MEMBRANE PROTEIN-RELATED"/>
    <property type="match status" value="1"/>
</dbReference>
<keyword evidence="1" id="KW-0812">Transmembrane</keyword>
<proteinExistence type="predicted"/>
<keyword evidence="3" id="KW-1185">Reference proteome</keyword>
<dbReference type="Pfam" id="PF19700">
    <property type="entry name" value="DUF6198"/>
    <property type="match status" value="1"/>
</dbReference>
<keyword evidence="1" id="KW-0472">Membrane</keyword>
<sequence length="215" mass="22218">MAAGGVTGRVDSGHGLRGWLLPRDRPVRRYLQLNTGLAVQGVGTGLVVHSTLGNMPWDVLHEGLAHSVGLLTLGGWMIALGAVVLLLWLPLRERPGVGTVLNTLTAGLWADLFLGVLTTPESLGVQIAFGLLGVLAHGVGTAVYLGAGLGSGPRDGLMTGIVDRVGASVRTVRTSIEALAVAVGWAFGGTIGLMTLLYAILVGWVVQAVLPLVRV</sequence>
<name>A0ABT5TV79_9MICO</name>
<evidence type="ECO:0000256" key="1">
    <source>
        <dbReference type="SAM" id="Phobius"/>
    </source>
</evidence>
<evidence type="ECO:0000313" key="3">
    <source>
        <dbReference type="Proteomes" id="UP001165561"/>
    </source>
</evidence>
<evidence type="ECO:0008006" key="4">
    <source>
        <dbReference type="Google" id="ProtNLM"/>
    </source>
</evidence>
<keyword evidence="1" id="KW-1133">Transmembrane helix</keyword>
<evidence type="ECO:0000313" key="2">
    <source>
        <dbReference type="EMBL" id="MDD9205965.1"/>
    </source>
</evidence>
<reference evidence="2" key="1">
    <citation type="submission" date="2023-02" db="EMBL/GenBank/DDBJ databases">
        <title>Georgenia sp.10Sc9-8, isolated from a soil sample collected from the Taklamakan desert.</title>
        <authorList>
            <person name="Liu S."/>
        </authorList>
    </citation>
    <scope>NUCLEOTIDE SEQUENCE</scope>
    <source>
        <strain evidence="2">10Sc9-8</strain>
    </source>
</reference>
<gene>
    <name evidence="2" type="ORF">PU560_05705</name>
</gene>
<feature type="transmembrane region" description="Helical" evidence="1">
    <location>
        <begin position="178"/>
        <end position="206"/>
    </location>
</feature>
<organism evidence="2 3">
    <name type="scientific">Georgenia halotolerans</name>
    <dbReference type="NCBI Taxonomy" id="3028317"/>
    <lineage>
        <taxon>Bacteria</taxon>
        <taxon>Bacillati</taxon>
        <taxon>Actinomycetota</taxon>
        <taxon>Actinomycetes</taxon>
        <taxon>Micrococcales</taxon>
        <taxon>Bogoriellaceae</taxon>
        <taxon>Georgenia</taxon>
    </lineage>
</organism>
<feature type="transmembrane region" description="Helical" evidence="1">
    <location>
        <begin position="123"/>
        <end position="145"/>
    </location>
</feature>
<protein>
    <recommendedName>
        <fullName evidence="4">Membrane protein YczE</fullName>
    </recommendedName>
</protein>
<comment type="caution">
    <text evidence="2">The sequence shown here is derived from an EMBL/GenBank/DDBJ whole genome shotgun (WGS) entry which is preliminary data.</text>
</comment>
<accession>A0ABT5TV79</accession>
<dbReference type="PANTHER" id="PTHR40078:SF1">
    <property type="entry name" value="INTEGRAL MEMBRANE PROTEIN"/>
    <property type="match status" value="1"/>
</dbReference>
<feature type="transmembrane region" description="Helical" evidence="1">
    <location>
        <begin position="30"/>
        <end position="52"/>
    </location>
</feature>
<feature type="transmembrane region" description="Helical" evidence="1">
    <location>
        <begin position="96"/>
        <end position="117"/>
    </location>
</feature>